<accession>A0A7C3CN94</accession>
<dbReference type="InterPro" id="IPR025500">
    <property type="entry name" value="DUF4390"/>
</dbReference>
<organism evidence="1">
    <name type="scientific">Thermosulfurimonas dismutans</name>
    <dbReference type="NCBI Taxonomy" id="999894"/>
    <lineage>
        <taxon>Bacteria</taxon>
        <taxon>Pseudomonadati</taxon>
        <taxon>Thermodesulfobacteriota</taxon>
        <taxon>Thermodesulfobacteria</taxon>
        <taxon>Thermodesulfobacteriales</taxon>
        <taxon>Thermodesulfobacteriaceae</taxon>
        <taxon>Thermosulfurimonas</taxon>
    </lineage>
</organism>
<dbReference type="EMBL" id="DRMH01000076">
    <property type="protein sequence ID" value="HFC97935.1"/>
    <property type="molecule type" value="Genomic_DNA"/>
</dbReference>
<dbReference type="Pfam" id="PF14334">
    <property type="entry name" value="DUF4390"/>
    <property type="match status" value="1"/>
</dbReference>
<dbReference type="AlphaFoldDB" id="A0A7C3CN94"/>
<evidence type="ECO:0000313" key="1">
    <source>
        <dbReference type="EMBL" id="HFC97935.1"/>
    </source>
</evidence>
<gene>
    <name evidence="1" type="ORF">ENJ40_05710</name>
</gene>
<comment type="caution">
    <text evidence="1">The sequence shown here is derived from an EMBL/GenBank/DDBJ whole genome shotgun (WGS) entry which is preliminary data.</text>
</comment>
<proteinExistence type="predicted"/>
<sequence>MSLKKLPILALILYFLGATSALALKVRDLNVAPYRDYLLLYAYLEDFPQEDFREATRHGLGLSFTFHIQIYRIRRFLRDEKIFDQEITRVVYYDPVKNIYYVQTVGAPEAPRRAPSFRQALWLAANLEGIPLMPLVRLQPKTRYRLKLKAEVRKIARVGWPKKIIRFLLFKGESLESSWTSLVFSL</sequence>
<dbReference type="Proteomes" id="UP000886043">
    <property type="component" value="Unassembled WGS sequence"/>
</dbReference>
<protein>
    <submittedName>
        <fullName evidence="1">DUF4390 domain-containing protein</fullName>
    </submittedName>
</protein>
<name>A0A7C3CN94_9BACT</name>
<reference evidence="1" key="1">
    <citation type="journal article" date="2020" name="mSystems">
        <title>Genome- and Community-Level Interaction Insights into Carbon Utilization and Element Cycling Functions of Hydrothermarchaeota in Hydrothermal Sediment.</title>
        <authorList>
            <person name="Zhou Z."/>
            <person name="Liu Y."/>
            <person name="Xu W."/>
            <person name="Pan J."/>
            <person name="Luo Z.H."/>
            <person name="Li M."/>
        </authorList>
    </citation>
    <scope>NUCLEOTIDE SEQUENCE [LARGE SCALE GENOMIC DNA]</scope>
    <source>
        <strain evidence="1">HyVt-483</strain>
    </source>
</reference>